<proteinExistence type="predicted"/>
<evidence type="ECO:0008006" key="2">
    <source>
        <dbReference type="Google" id="ProtNLM"/>
    </source>
</evidence>
<sequence>MANDIGTIEPYKAADLVALDGEPTRDISAVSRVKAVSQGSNRIVQEIPLRDVKIIAVQPYGVENPPPFLGGTW</sequence>
<dbReference type="EMBL" id="UINC01095567">
    <property type="protein sequence ID" value="SVC51751.1"/>
    <property type="molecule type" value="Genomic_DNA"/>
</dbReference>
<name>A0A382MWP0_9ZZZZ</name>
<dbReference type="SUPFAM" id="SSF51338">
    <property type="entry name" value="Composite domain of metallo-dependent hydrolases"/>
    <property type="match status" value="1"/>
</dbReference>
<dbReference type="InterPro" id="IPR011059">
    <property type="entry name" value="Metal-dep_hydrolase_composite"/>
</dbReference>
<organism evidence="1">
    <name type="scientific">marine metagenome</name>
    <dbReference type="NCBI Taxonomy" id="408172"/>
    <lineage>
        <taxon>unclassified sequences</taxon>
        <taxon>metagenomes</taxon>
        <taxon>ecological metagenomes</taxon>
    </lineage>
</organism>
<protein>
    <recommendedName>
        <fullName evidence="2">Amidohydrolase-related domain-containing protein</fullName>
    </recommendedName>
</protein>
<accession>A0A382MWP0</accession>
<dbReference type="Gene3D" id="2.30.40.10">
    <property type="entry name" value="Urease, subunit C, domain 1"/>
    <property type="match status" value="1"/>
</dbReference>
<evidence type="ECO:0000313" key="1">
    <source>
        <dbReference type="EMBL" id="SVC51751.1"/>
    </source>
</evidence>
<reference evidence="1" key="1">
    <citation type="submission" date="2018-05" db="EMBL/GenBank/DDBJ databases">
        <authorList>
            <person name="Lanie J.A."/>
            <person name="Ng W.-L."/>
            <person name="Kazmierczak K.M."/>
            <person name="Andrzejewski T.M."/>
            <person name="Davidsen T.M."/>
            <person name="Wayne K.J."/>
            <person name="Tettelin H."/>
            <person name="Glass J.I."/>
            <person name="Rusch D."/>
            <person name="Podicherti R."/>
            <person name="Tsui H.-C.T."/>
            <person name="Winkler M.E."/>
        </authorList>
    </citation>
    <scope>NUCLEOTIDE SEQUENCE</scope>
</reference>
<dbReference type="GO" id="GO:0016810">
    <property type="term" value="F:hydrolase activity, acting on carbon-nitrogen (but not peptide) bonds"/>
    <property type="evidence" value="ECO:0007669"/>
    <property type="project" value="InterPro"/>
</dbReference>
<dbReference type="AlphaFoldDB" id="A0A382MWP0"/>
<gene>
    <name evidence="1" type="ORF">METZ01_LOCUS304605</name>
</gene>